<name>A0A2A9NZ59_9AGAR</name>
<proteinExistence type="predicted"/>
<evidence type="ECO:0000313" key="2">
    <source>
        <dbReference type="Proteomes" id="UP000242287"/>
    </source>
</evidence>
<dbReference type="InterPro" id="IPR036188">
    <property type="entry name" value="FAD/NAD-bd_sf"/>
</dbReference>
<accession>A0A2A9NZ59</accession>
<evidence type="ECO:0000313" key="1">
    <source>
        <dbReference type="EMBL" id="PFH53243.1"/>
    </source>
</evidence>
<evidence type="ECO:0008006" key="3">
    <source>
        <dbReference type="Google" id="ProtNLM"/>
    </source>
</evidence>
<dbReference type="OrthoDB" id="10051892at2759"/>
<gene>
    <name evidence="1" type="ORF">AMATHDRAFT_1318</name>
</gene>
<reference evidence="1 2" key="1">
    <citation type="submission" date="2014-02" db="EMBL/GenBank/DDBJ databases">
        <title>Transposable element dynamics among asymbiotic and ectomycorrhizal Amanita fungi.</title>
        <authorList>
            <consortium name="DOE Joint Genome Institute"/>
            <person name="Hess J."/>
            <person name="Skrede I."/>
            <person name="Wolfe B."/>
            <person name="LaButti K."/>
            <person name="Ohm R.A."/>
            <person name="Grigoriev I.V."/>
            <person name="Pringle A."/>
        </authorList>
    </citation>
    <scope>NUCLEOTIDE SEQUENCE [LARGE SCALE GENOMIC DNA]</scope>
    <source>
        <strain evidence="1 2">SKay4041</strain>
    </source>
</reference>
<dbReference type="EMBL" id="KZ301974">
    <property type="protein sequence ID" value="PFH53243.1"/>
    <property type="molecule type" value="Genomic_DNA"/>
</dbReference>
<sequence length="466" mass="53023">MSQVILKPVTTAALLTLTLYPFLKWIFIRARKKLTAEQIGLRDLELLGKPRTNGPKLSGTVVICGGSLAGLTAARVCHDHFENVIIVEPEAWLSTQGAWFQTTNMKMVFQEQLLRVDQQITGSVVDFEYDPDDPHRLARVVVRQETETLSIPATLVIDCTGPFCVGQKLLPRLGFGTDKTTDEEAFDKLRTCYDQKMHYSTLQLPIYDDLFQQLPKGTHHNGPNLFSFPDSRYDRKIIFSQIADRNIGMRWQWGPASLPTTLDEFAEFGQSLKYDEPIPEWWYQYLTLLKGVEGAETIKLVRVPPSVYTPFHKAVNMPSNWVALGDSIMRVNPVFGQGINKALLGIASLNTLLHDIHVQDKDTVNLPPDFSQQFFNIQAKKIELMWDGVKGVDYDYDTTTPVAEETLSSQSLIRRYIQAVQRLASHDDEAATTTWHVLMFLAPPIDYFRPTLIIKLLWTLLTKWHI</sequence>
<dbReference type="SUPFAM" id="SSF51905">
    <property type="entry name" value="FAD/NAD(P)-binding domain"/>
    <property type="match status" value="1"/>
</dbReference>
<organism evidence="1 2">
    <name type="scientific">Amanita thiersii Skay4041</name>
    <dbReference type="NCBI Taxonomy" id="703135"/>
    <lineage>
        <taxon>Eukaryota</taxon>
        <taxon>Fungi</taxon>
        <taxon>Dikarya</taxon>
        <taxon>Basidiomycota</taxon>
        <taxon>Agaricomycotina</taxon>
        <taxon>Agaricomycetes</taxon>
        <taxon>Agaricomycetidae</taxon>
        <taxon>Agaricales</taxon>
        <taxon>Pluteineae</taxon>
        <taxon>Amanitaceae</taxon>
        <taxon>Amanita</taxon>
    </lineage>
</organism>
<dbReference type="AlphaFoldDB" id="A0A2A9NZ59"/>
<keyword evidence="2" id="KW-1185">Reference proteome</keyword>
<protein>
    <recommendedName>
        <fullName evidence="3">FAD/NAD(P)-binding domain-containing protein</fullName>
    </recommendedName>
</protein>
<dbReference type="Proteomes" id="UP000242287">
    <property type="component" value="Unassembled WGS sequence"/>
</dbReference>